<evidence type="ECO:0000256" key="3">
    <source>
        <dbReference type="ARBA" id="ARBA00022692"/>
    </source>
</evidence>
<evidence type="ECO:0000313" key="8">
    <source>
        <dbReference type="EMBL" id="MYV16367.1"/>
    </source>
</evidence>
<feature type="transmembrane region" description="Helical" evidence="6">
    <location>
        <begin position="15"/>
        <end position="35"/>
    </location>
</feature>
<keyword evidence="4 6" id="KW-1133">Transmembrane helix</keyword>
<keyword evidence="3 6" id="KW-0812">Transmembrane</keyword>
<keyword evidence="5 6" id="KW-0472">Membrane</keyword>
<sequence length="140" mass="16372">MATLVKLFKKYQSQIAYLFFGGVTTVINIVVFAVANSWWHWNYQVANILAWLLSVLVAYITNKLWVFSSHAKGFRENMREITSFFGFRILTLLFEVVILFVGITLLHGNNILVKIIDQVIVIVSNYFFSKWYIFKTNDFD</sequence>
<evidence type="ECO:0000256" key="4">
    <source>
        <dbReference type="ARBA" id="ARBA00022989"/>
    </source>
</evidence>
<protein>
    <submittedName>
        <fullName evidence="8">GtrA family protein</fullName>
    </submittedName>
</protein>
<name>A0A6N9I0T8_9LACO</name>
<dbReference type="InterPro" id="IPR051401">
    <property type="entry name" value="GtrA_CellWall_Glycosyl"/>
</dbReference>
<accession>A0A6N9I0T8</accession>
<dbReference type="PANTHER" id="PTHR38459:SF5">
    <property type="entry name" value="CELL WALL TEICHOIC ACID GLYCOSYLATION PROTEIN GTCA"/>
    <property type="match status" value="1"/>
</dbReference>
<comment type="caution">
    <text evidence="8">The sequence shown here is derived from an EMBL/GenBank/DDBJ whole genome shotgun (WGS) entry which is preliminary data.</text>
</comment>
<feature type="transmembrane region" description="Helical" evidence="6">
    <location>
        <begin position="41"/>
        <end position="60"/>
    </location>
</feature>
<dbReference type="InterPro" id="IPR007267">
    <property type="entry name" value="GtrA_DPMS_TM"/>
</dbReference>
<feature type="domain" description="GtrA/DPMS transmembrane" evidence="7">
    <location>
        <begin position="17"/>
        <end position="134"/>
    </location>
</feature>
<dbReference type="RefSeq" id="WP_161002939.1">
    <property type="nucleotide sequence ID" value="NZ_WEZQ01000002.1"/>
</dbReference>
<reference evidence="8 9" key="1">
    <citation type="journal article" date="2019" name="Appl. Environ. Microbiol.">
        <title>Genetic determinants of hydroxycinnamic acid metabolism in heterofermentative lactobacilli.</title>
        <authorList>
            <person name="Gaur G."/>
            <person name="Oh J.H."/>
            <person name="Filannino P."/>
            <person name="Gobbetti M."/>
            <person name="van Pijkeren J.P."/>
            <person name="Ganzle M.G."/>
        </authorList>
    </citation>
    <scope>NUCLEOTIDE SEQUENCE [LARGE SCALE GENOMIC DNA]</scope>
    <source>
        <strain evidence="8 9">C5</strain>
    </source>
</reference>
<dbReference type="PANTHER" id="PTHR38459">
    <property type="entry name" value="PROPHAGE BACTOPRENOL-LINKED GLUCOSE TRANSLOCASE HOMOLOG"/>
    <property type="match status" value="1"/>
</dbReference>
<feature type="transmembrane region" description="Helical" evidence="6">
    <location>
        <begin position="81"/>
        <end position="105"/>
    </location>
</feature>
<comment type="similarity">
    <text evidence="2">Belongs to the GtrA family.</text>
</comment>
<proteinExistence type="inferred from homology"/>
<dbReference type="GO" id="GO:0005886">
    <property type="term" value="C:plasma membrane"/>
    <property type="evidence" value="ECO:0007669"/>
    <property type="project" value="TreeGrafter"/>
</dbReference>
<evidence type="ECO:0000259" key="7">
    <source>
        <dbReference type="Pfam" id="PF04138"/>
    </source>
</evidence>
<feature type="transmembrane region" description="Helical" evidence="6">
    <location>
        <begin position="111"/>
        <end position="128"/>
    </location>
</feature>
<dbReference type="Pfam" id="PF04138">
    <property type="entry name" value="GtrA_DPMS_TM"/>
    <property type="match status" value="1"/>
</dbReference>
<dbReference type="GO" id="GO:0000271">
    <property type="term" value="P:polysaccharide biosynthetic process"/>
    <property type="evidence" value="ECO:0007669"/>
    <property type="project" value="InterPro"/>
</dbReference>
<evidence type="ECO:0000256" key="5">
    <source>
        <dbReference type="ARBA" id="ARBA00023136"/>
    </source>
</evidence>
<comment type="subcellular location">
    <subcellularLocation>
        <location evidence="1">Membrane</location>
        <topology evidence="1">Multi-pass membrane protein</topology>
    </subcellularLocation>
</comment>
<organism evidence="8 9">
    <name type="scientific">Furfurilactobacillus milii</name>
    <dbReference type="NCBI Taxonomy" id="2888272"/>
    <lineage>
        <taxon>Bacteria</taxon>
        <taxon>Bacillati</taxon>
        <taxon>Bacillota</taxon>
        <taxon>Bacilli</taxon>
        <taxon>Lactobacillales</taxon>
        <taxon>Lactobacillaceae</taxon>
        <taxon>Furfurilactobacillus</taxon>
    </lineage>
</organism>
<evidence type="ECO:0000313" key="9">
    <source>
        <dbReference type="Proteomes" id="UP000449209"/>
    </source>
</evidence>
<dbReference type="OrthoDB" id="361483at2"/>
<evidence type="ECO:0000256" key="6">
    <source>
        <dbReference type="SAM" id="Phobius"/>
    </source>
</evidence>
<evidence type="ECO:0000256" key="2">
    <source>
        <dbReference type="ARBA" id="ARBA00009399"/>
    </source>
</evidence>
<evidence type="ECO:0000256" key="1">
    <source>
        <dbReference type="ARBA" id="ARBA00004141"/>
    </source>
</evidence>
<dbReference type="Proteomes" id="UP000449209">
    <property type="component" value="Unassembled WGS sequence"/>
</dbReference>
<dbReference type="AlphaFoldDB" id="A0A6N9I0T8"/>
<dbReference type="EMBL" id="WEZQ01000002">
    <property type="protein sequence ID" value="MYV16367.1"/>
    <property type="molecule type" value="Genomic_DNA"/>
</dbReference>
<gene>
    <name evidence="8" type="ORF">GB993_02370</name>
</gene>